<proteinExistence type="predicted"/>
<comment type="caution">
    <text evidence="1">The sequence shown here is derived from an EMBL/GenBank/DDBJ whole genome shotgun (WGS) entry which is preliminary data.</text>
</comment>
<sequence>KELPAKPIVCILGGTSISKPETKETVNALADGLSTRVGTRAVFLTGGMVGVQKEFAESCAESLSLFHLTPFGENSSFSVGQDVHAGTSLPERKDVYGLLGDLYITIEGGPGVAGEAKAAAERGAAVIPLIRSGGASAGMFDFPTSCLDKPHWALEPQWSLLSKEGASNKEVATAMVLLVECYLQELQRTGMPGSSTTPWSPSKK</sequence>
<evidence type="ECO:0000313" key="2">
    <source>
        <dbReference type="Proteomes" id="UP000649617"/>
    </source>
</evidence>
<accession>A0A812TVR2</accession>
<organism evidence="1 2">
    <name type="scientific">Symbiodinium pilosum</name>
    <name type="common">Dinoflagellate</name>
    <dbReference type="NCBI Taxonomy" id="2952"/>
    <lineage>
        <taxon>Eukaryota</taxon>
        <taxon>Sar</taxon>
        <taxon>Alveolata</taxon>
        <taxon>Dinophyceae</taxon>
        <taxon>Suessiales</taxon>
        <taxon>Symbiodiniaceae</taxon>
        <taxon>Symbiodinium</taxon>
    </lineage>
</organism>
<protein>
    <submittedName>
        <fullName evidence="1">ZupT protein</fullName>
    </submittedName>
</protein>
<evidence type="ECO:0000313" key="1">
    <source>
        <dbReference type="EMBL" id="CAE7551265.1"/>
    </source>
</evidence>
<name>A0A812TVR2_SYMPI</name>
<dbReference type="Gene3D" id="3.40.50.450">
    <property type="match status" value="1"/>
</dbReference>
<feature type="non-terminal residue" evidence="1">
    <location>
        <position position="204"/>
    </location>
</feature>
<gene>
    <name evidence="1" type="primary">zupT</name>
    <name evidence="1" type="ORF">SPIL2461_LOCUS14646</name>
</gene>
<dbReference type="OrthoDB" id="262547at2759"/>
<dbReference type="SUPFAM" id="SSF102405">
    <property type="entry name" value="MCP/YpsA-like"/>
    <property type="match status" value="1"/>
</dbReference>
<reference evidence="1" key="1">
    <citation type="submission" date="2021-02" db="EMBL/GenBank/DDBJ databases">
        <authorList>
            <person name="Dougan E. K."/>
            <person name="Rhodes N."/>
            <person name="Thang M."/>
            <person name="Chan C."/>
        </authorList>
    </citation>
    <scope>NUCLEOTIDE SEQUENCE</scope>
</reference>
<dbReference type="Proteomes" id="UP000649617">
    <property type="component" value="Unassembled WGS sequence"/>
</dbReference>
<dbReference type="AlphaFoldDB" id="A0A812TVR2"/>
<dbReference type="EMBL" id="CAJNIZ010034247">
    <property type="protein sequence ID" value="CAE7551265.1"/>
    <property type="molecule type" value="Genomic_DNA"/>
</dbReference>
<keyword evidence="2" id="KW-1185">Reference proteome</keyword>